<dbReference type="AlphaFoldDB" id="A0A285X1F7"/>
<dbReference type="Gene3D" id="3.20.20.100">
    <property type="entry name" value="NADP-dependent oxidoreductase domain"/>
    <property type="match status" value="1"/>
</dbReference>
<sequence>MKQRNSYSRIVQDLEEWSELSKGSKIRLFQHCIEKGISSFLINFSKSHNYDHGLGTAFSESGLSRDEVQLIAILDKGIAKTEELIEQVEKILNLMDTDYLDLLILDFAGPHEEIIAAIEQLRAQEKLVEIGVLEEKPGDKSEFLKEFPASATLSAFKFTPAAVKSLTLAEAASEETTQMIIPVSGDWENENESLKKTAEKYNLRPKELLFSWLLHHRAHFHPVIKGDSEAVIDSAVNAFHATIIDEDLEKLPERL</sequence>
<reference evidence="2" key="1">
    <citation type="submission" date="2017-09" db="EMBL/GenBank/DDBJ databases">
        <authorList>
            <person name="Varghese N."/>
            <person name="Submissions S."/>
        </authorList>
    </citation>
    <scope>NUCLEOTIDE SEQUENCE [LARGE SCALE GENOMIC DNA]</scope>
    <source>
        <strain evidence="2">CGMCC 1.12641</strain>
    </source>
</reference>
<accession>A0A285X1F7</accession>
<dbReference type="OrthoDB" id="9773828at2"/>
<evidence type="ECO:0000313" key="2">
    <source>
        <dbReference type="Proteomes" id="UP000219193"/>
    </source>
</evidence>
<protein>
    <submittedName>
        <fullName evidence="1">Aldo/keto reductase</fullName>
    </submittedName>
</protein>
<organism evidence="1 2">
    <name type="scientific">Salinimicrobium sediminis</name>
    <dbReference type="NCBI Taxonomy" id="1343891"/>
    <lineage>
        <taxon>Bacteria</taxon>
        <taxon>Pseudomonadati</taxon>
        <taxon>Bacteroidota</taxon>
        <taxon>Flavobacteriia</taxon>
        <taxon>Flavobacteriales</taxon>
        <taxon>Flavobacteriaceae</taxon>
        <taxon>Salinimicrobium</taxon>
    </lineage>
</organism>
<evidence type="ECO:0000313" key="1">
    <source>
        <dbReference type="EMBL" id="SOC79200.1"/>
    </source>
</evidence>
<dbReference type="RefSeq" id="WP_097054957.1">
    <property type="nucleotide sequence ID" value="NZ_OCMF01000001.1"/>
</dbReference>
<dbReference type="SUPFAM" id="SSF51430">
    <property type="entry name" value="NAD(P)-linked oxidoreductase"/>
    <property type="match status" value="1"/>
</dbReference>
<name>A0A285X1F7_9FLAO</name>
<dbReference type="InterPro" id="IPR036812">
    <property type="entry name" value="NAD(P)_OxRdtase_dom_sf"/>
</dbReference>
<proteinExistence type="predicted"/>
<keyword evidence="2" id="KW-1185">Reference proteome</keyword>
<gene>
    <name evidence="1" type="ORF">SAMN06296241_0720</name>
</gene>
<dbReference type="Proteomes" id="UP000219193">
    <property type="component" value="Unassembled WGS sequence"/>
</dbReference>
<dbReference type="EMBL" id="OCMF01000001">
    <property type="protein sequence ID" value="SOC79200.1"/>
    <property type="molecule type" value="Genomic_DNA"/>
</dbReference>